<keyword evidence="7 14" id="KW-0418">Kinase</keyword>
<dbReference type="InterPro" id="IPR005467">
    <property type="entry name" value="His_kinase_dom"/>
</dbReference>
<dbReference type="SMART" id="SM00387">
    <property type="entry name" value="HATPase_c"/>
    <property type="match status" value="1"/>
</dbReference>
<organism evidence="14 15">
    <name type="scientific">Swingsia samuiensis</name>
    <dbReference type="NCBI Taxonomy" id="1293412"/>
    <lineage>
        <taxon>Bacteria</taxon>
        <taxon>Pseudomonadati</taxon>
        <taxon>Pseudomonadota</taxon>
        <taxon>Alphaproteobacteria</taxon>
        <taxon>Acetobacterales</taxon>
        <taxon>Acetobacteraceae</taxon>
        <taxon>Swingsia</taxon>
    </lineage>
</organism>
<feature type="transmembrane region" description="Helical" evidence="11">
    <location>
        <begin position="157"/>
        <end position="176"/>
    </location>
</feature>
<evidence type="ECO:0000256" key="11">
    <source>
        <dbReference type="SAM" id="Phobius"/>
    </source>
</evidence>
<comment type="catalytic activity">
    <reaction evidence="1">
        <text>ATP + protein L-histidine = ADP + protein N-phospho-L-histidine.</text>
        <dbReference type="EC" id="2.7.13.3"/>
    </reaction>
</comment>
<dbReference type="CDD" id="cd00082">
    <property type="entry name" value="HisKA"/>
    <property type="match status" value="1"/>
</dbReference>
<evidence type="ECO:0000256" key="7">
    <source>
        <dbReference type="ARBA" id="ARBA00022777"/>
    </source>
</evidence>
<dbReference type="OrthoDB" id="9815202at2"/>
<comment type="subcellular location">
    <subcellularLocation>
        <location evidence="2">Membrane</location>
    </subcellularLocation>
</comment>
<keyword evidence="6 11" id="KW-0812">Transmembrane</keyword>
<keyword evidence="15" id="KW-1185">Reference proteome</keyword>
<evidence type="ECO:0000259" key="12">
    <source>
        <dbReference type="PROSITE" id="PS50109"/>
    </source>
</evidence>
<dbReference type="InterPro" id="IPR003594">
    <property type="entry name" value="HATPase_dom"/>
</dbReference>
<dbReference type="InterPro" id="IPR036890">
    <property type="entry name" value="HATPase_C_sf"/>
</dbReference>
<feature type="domain" description="Histidine kinase" evidence="12">
    <location>
        <begin position="237"/>
        <end position="450"/>
    </location>
</feature>
<dbReference type="Proteomes" id="UP000316313">
    <property type="component" value="Chromosome"/>
</dbReference>
<accession>A0A4Y6UK90</accession>
<dbReference type="InterPro" id="IPR004358">
    <property type="entry name" value="Sig_transdc_His_kin-like_C"/>
</dbReference>
<keyword evidence="9" id="KW-0902">Two-component regulatory system</keyword>
<dbReference type="GO" id="GO:0005886">
    <property type="term" value="C:plasma membrane"/>
    <property type="evidence" value="ECO:0007669"/>
    <property type="project" value="TreeGrafter"/>
</dbReference>
<dbReference type="EC" id="2.7.13.3" evidence="3"/>
<dbReference type="EMBL" id="CP038141">
    <property type="protein sequence ID" value="QDH18003.1"/>
    <property type="molecule type" value="Genomic_DNA"/>
</dbReference>
<dbReference type="GO" id="GO:0000155">
    <property type="term" value="F:phosphorelay sensor kinase activity"/>
    <property type="evidence" value="ECO:0007669"/>
    <property type="project" value="InterPro"/>
</dbReference>
<dbReference type="InterPro" id="IPR036097">
    <property type="entry name" value="HisK_dim/P_sf"/>
</dbReference>
<dbReference type="SUPFAM" id="SSF55874">
    <property type="entry name" value="ATPase domain of HSP90 chaperone/DNA topoisomerase II/histidine kinase"/>
    <property type="match status" value="1"/>
</dbReference>
<protein>
    <recommendedName>
        <fullName evidence="3">histidine kinase</fullName>
        <ecNumber evidence="3">2.7.13.3</ecNumber>
    </recommendedName>
</protein>
<sequence>MHWPIRSAGLNFAFGYGVVFVLSAIFCLSFIWWNTTGQLDRSVQAAVQIDARDLQQRWLHGGVEDLTIAIQDRLDQNVEDDELYLLTGPDGRKYAGNLPGWPVVIGNTNKFYELTIRRDGLRSQAKLHAYHLSAGYQLIVGRDIKGRQLVRHVLTDTLIWAGVMITLFAVGGALVIRRIFRQVVHSIVRTTSAVAQGDLGQRIPLVGNETDLVAHTINTMLERINRLMDGVKQVSNAIAHDLRTPITRARTRLEDASLHAFSDGELRAAIDRAISDLDHITSIFEALLRIAQLEAGARRSAFTVVELKPLLENLYEFYDLLSEEKGIKLNLRIKENGCVKGDPQLIQQAVANMLDNAIKFSPSNTEITLTSWVEREKVRIAVIDQGAGMPPEDIKRASERFFRAESSRHTQGSGLGLSLVQAVVNLHGGTMELSNCSPGFQVVLSFLVMNKKERKEVV</sequence>
<evidence type="ECO:0000256" key="9">
    <source>
        <dbReference type="ARBA" id="ARBA00023012"/>
    </source>
</evidence>
<proteinExistence type="predicted"/>
<keyword evidence="5" id="KW-0808">Transferase</keyword>
<dbReference type="PRINTS" id="PR00344">
    <property type="entry name" value="BCTRLSENSOR"/>
</dbReference>
<evidence type="ECO:0000256" key="8">
    <source>
        <dbReference type="ARBA" id="ARBA00022989"/>
    </source>
</evidence>
<dbReference type="CDD" id="cd06225">
    <property type="entry name" value="HAMP"/>
    <property type="match status" value="1"/>
</dbReference>
<dbReference type="KEGG" id="ssam:E3D00_05285"/>
<keyword evidence="4" id="KW-0597">Phosphoprotein</keyword>
<evidence type="ECO:0000256" key="5">
    <source>
        <dbReference type="ARBA" id="ARBA00022679"/>
    </source>
</evidence>
<dbReference type="InterPro" id="IPR050428">
    <property type="entry name" value="TCS_sensor_his_kinase"/>
</dbReference>
<dbReference type="PANTHER" id="PTHR45436">
    <property type="entry name" value="SENSOR HISTIDINE KINASE YKOH"/>
    <property type="match status" value="1"/>
</dbReference>
<dbReference type="PANTHER" id="PTHR45436:SF8">
    <property type="entry name" value="HISTIDINE KINASE"/>
    <property type="match status" value="1"/>
</dbReference>
<dbReference type="Gene3D" id="6.10.340.10">
    <property type="match status" value="1"/>
</dbReference>
<reference evidence="14 15" key="1">
    <citation type="submission" date="2019-03" db="EMBL/GenBank/DDBJ databases">
        <title>The complete genome sequence of Swingsia samuiensis NBRC107927(T).</title>
        <authorList>
            <person name="Chua K.-O."/>
            <person name="Chan K.-G."/>
            <person name="See-Too W.-S."/>
        </authorList>
    </citation>
    <scope>NUCLEOTIDE SEQUENCE [LARGE SCALE GENOMIC DNA]</scope>
    <source>
        <strain evidence="14 15">AH83</strain>
    </source>
</reference>
<evidence type="ECO:0000313" key="14">
    <source>
        <dbReference type="EMBL" id="QDH18003.1"/>
    </source>
</evidence>
<evidence type="ECO:0000313" key="15">
    <source>
        <dbReference type="Proteomes" id="UP000316313"/>
    </source>
</evidence>
<dbReference type="Pfam" id="PF00512">
    <property type="entry name" value="HisKA"/>
    <property type="match status" value="1"/>
</dbReference>
<evidence type="ECO:0000256" key="6">
    <source>
        <dbReference type="ARBA" id="ARBA00022692"/>
    </source>
</evidence>
<dbReference type="SUPFAM" id="SSF47384">
    <property type="entry name" value="Homodimeric domain of signal transducing histidine kinase"/>
    <property type="match status" value="1"/>
</dbReference>
<evidence type="ECO:0000259" key="13">
    <source>
        <dbReference type="PROSITE" id="PS50885"/>
    </source>
</evidence>
<dbReference type="InterPro" id="IPR003661">
    <property type="entry name" value="HisK_dim/P_dom"/>
</dbReference>
<dbReference type="PROSITE" id="PS50109">
    <property type="entry name" value="HIS_KIN"/>
    <property type="match status" value="1"/>
</dbReference>
<evidence type="ECO:0000256" key="2">
    <source>
        <dbReference type="ARBA" id="ARBA00004370"/>
    </source>
</evidence>
<name>A0A4Y6UK90_9PROT</name>
<keyword evidence="8 11" id="KW-1133">Transmembrane helix</keyword>
<dbReference type="Gene3D" id="1.10.287.130">
    <property type="match status" value="1"/>
</dbReference>
<dbReference type="Pfam" id="PF02518">
    <property type="entry name" value="HATPase_c"/>
    <property type="match status" value="1"/>
</dbReference>
<dbReference type="InterPro" id="IPR003660">
    <property type="entry name" value="HAMP_dom"/>
</dbReference>
<evidence type="ECO:0000256" key="10">
    <source>
        <dbReference type="ARBA" id="ARBA00023136"/>
    </source>
</evidence>
<dbReference type="CDD" id="cd00075">
    <property type="entry name" value="HATPase"/>
    <property type="match status" value="1"/>
</dbReference>
<evidence type="ECO:0000256" key="1">
    <source>
        <dbReference type="ARBA" id="ARBA00000085"/>
    </source>
</evidence>
<dbReference type="Gene3D" id="3.30.565.10">
    <property type="entry name" value="Histidine kinase-like ATPase, C-terminal domain"/>
    <property type="match status" value="1"/>
</dbReference>
<feature type="domain" description="HAMP" evidence="13">
    <location>
        <begin position="178"/>
        <end position="229"/>
    </location>
</feature>
<feature type="transmembrane region" description="Helical" evidence="11">
    <location>
        <begin position="12"/>
        <end position="33"/>
    </location>
</feature>
<dbReference type="SMART" id="SM00304">
    <property type="entry name" value="HAMP"/>
    <property type="match status" value="1"/>
</dbReference>
<keyword evidence="10 11" id="KW-0472">Membrane</keyword>
<evidence type="ECO:0000256" key="3">
    <source>
        <dbReference type="ARBA" id="ARBA00012438"/>
    </source>
</evidence>
<evidence type="ECO:0000256" key="4">
    <source>
        <dbReference type="ARBA" id="ARBA00022553"/>
    </source>
</evidence>
<dbReference type="SMART" id="SM00388">
    <property type="entry name" value="HisKA"/>
    <property type="match status" value="1"/>
</dbReference>
<dbReference type="Pfam" id="PF00672">
    <property type="entry name" value="HAMP"/>
    <property type="match status" value="1"/>
</dbReference>
<dbReference type="PROSITE" id="PS50885">
    <property type="entry name" value="HAMP"/>
    <property type="match status" value="1"/>
</dbReference>
<dbReference type="AlphaFoldDB" id="A0A4Y6UK90"/>
<gene>
    <name evidence="14" type="ORF">E3D00_05285</name>
</gene>